<sequence>MYHDHFVTSTASSCGVHQVSNRLLCFLTVTAAAASTFSHLIELDLSWNPLAAEFSSAEFLFSLLGTASIQQPPHFAGLRCLRLRGCLQAKAKKQTGSPTLFMPNNVAGSWLSCDGDCAYSVQKESAVSGDCLILCLAKLLDSGNFHIQTLDVGHCNLTPGCLLSLQRLLAAPSTSLTSLVCDGNSALRSVSALEGSTWSRILTTSAQASSALVNLCIDFPLRTFLS</sequence>
<dbReference type="Gene3D" id="3.80.10.10">
    <property type="entry name" value="Ribonuclease Inhibitor"/>
    <property type="match status" value="1"/>
</dbReference>
<accession>A0A3P6PS64</accession>
<dbReference type="InterPro" id="IPR032675">
    <property type="entry name" value="LRR_dom_sf"/>
</dbReference>
<dbReference type="AlphaFoldDB" id="A0A3P6PS64"/>
<dbReference type="SUPFAM" id="SSF52047">
    <property type="entry name" value="RNI-like"/>
    <property type="match status" value="1"/>
</dbReference>
<dbReference type="EMBL" id="UYRU01008630">
    <property type="protein sequence ID" value="VDK42686.1"/>
    <property type="molecule type" value="Genomic_DNA"/>
</dbReference>
<gene>
    <name evidence="1" type="ORF">DILT_LOCUS1340</name>
</gene>
<evidence type="ECO:0000313" key="1">
    <source>
        <dbReference type="EMBL" id="VDK42686.1"/>
    </source>
</evidence>
<dbReference type="Proteomes" id="UP000281553">
    <property type="component" value="Unassembled WGS sequence"/>
</dbReference>
<reference evidence="1 2" key="1">
    <citation type="submission" date="2018-11" db="EMBL/GenBank/DDBJ databases">
        <authorList>
            <consortium name="Pathogen Informatics"/>
        </authorList>
    </citation>
    <scope>NUCLEOTIDE SEQUENCE [LARGE SCALE GENOMIC DNA]</scope>
</reference>
<proteinExistence type="predicted"/>
<evidence type="ECO:0000313" key="2">
    <source>
        <dbReference type="Proteomes" id="UP000281553"/>
    </source>
</evidence>
<keyword evidence="2" id="KW-1185">Reference proteome</keyword>
<organism evidence="1 2">
    <name type="scientific">Dibothriocephalus latus</name>
    <name type="common">Fish tapeworm</name>
    <name type="synonym">Diphyllobothrium latum</name>
    <dbReference type="NCBI Taxonomy" id="60516"/>
    <lineage>
        <taxon>Eukaryota</taxon>
        <taxon>Metazoa</taxon>
        <taxon>Spiralia</taxon>
        <taxon>Lophotrochozoa</taxon>
        <taxon>Platyhelminthes</taxon>
        <taxon>Cestoda</taxon>
        <taxon>Eucestoda</taxon>
        <taxon>Diphyllobothriidea</taxon>
        <taxon>Diphyllobothriidae</taxon>
        <taxon>Dibothriocephalus</taxon>
    </lineage>
</organism>
<dbReference type="OrthoDB" id="5806726at2759"/>
<name>A0A3P6PS64_DIBLA</name>
<protein>
    <submittedName>
        <fullName evidence="1">Uncharacterized protein</fullName>
    </submittedName>
</protein>